<dbReference type="InterPro" id="IPR024320">
    <property type="entry name" value="LPG_synthase_C"/>
</dbReference>
<feature type="transmembrane region" description="Helical" evidence="6">
    <location>
        <begin position="74"/>
        <end position="90"/>
    </location>
</feature>
<keyword evidence="4 6" id="KW-1133">Transmembrane helix</keyword>
<dbReference type="Proteomes" id="UP000642748">
    <property type="component" value="Unassembled WGS sequence"/>
</dbReference>
<accession>A0A8J3QU59</accession>
<dbReference type="GO" id="GO:0016755">
    <property type="term" value="F:aminoacyltransferase activity"/>
    <property type="evidence" value="ECO:0007669"/>
    <property type="project" value="TreeGrafter"/>
</dbReference>
<dbReference type="PANTHER" id="PTHR34697:SF2">
    <property type="entry name" value="PHOSPHATIDYLGLYCEROL LYSYLTRANSFERASE"/>
    <property type="match status" value="1"/>
</dbReference>
<comment type="subcellular location">
    <subcellularLocation>
        <location evidence="1">Cell membrane</location>
        <topology evidence="1">Multi-pass membrane protein</topology>
    </subcellularLocation>
</comment>
<evidence type="ECO:0000256" key="6">
    <source>
        <dbReference type="SAM" id="Phobius"/>
    </source>
</evidence>
<sequence length="549" mass="57590">MNGMHRVRLRVLATLPATIGTVDLATATVPHHCGRICRGAANLFAGGSMPRPQALTIGLVMVILAHGFAGRRRLSLHLAVAVLALAAVRAMPGDPVRVAVLGAVIVALVAMRDQFPTRPDARRLRLAAQLGAGVLILVVAGSGWDLAVDRAHPRAVGSAMLAGFITTTSERPPVASHFPIDPVLSMLVAAGGVVVLLLAFAAAAPPVPANAAQRSSVTALTWHPGSDSLAPFATRHDKTYAFSPDGRAAVGYRVFFGTALAGGDPVGDPDSADGAIAEFIATCVRNGWRPAVLGASEPMRARWAAHGLRGLVVGDEAIVHPATFSLASRRMRNVRQAVARTRNAGVGVRIGPLDERLAASLRPVLDDWLAGHRERGFAMNLDRILTPREDCLFAVASLPSGEPVAFARFAVCAGGRTLTLDVAPRRRQAPNGVVERLIVEMVAYGATHGAEEVSLNFAGMRAVFESSGPAARIGGFLVRAFDRWIELGPLYRFCAKFQPTWRPRSLLLGSWASLGVVGAAALTAEFGRTAVPQPPAEPADATGPAPATC</sequence>
<keyword evidence="3 6" id="KW-0812">Transmembrane</keyword>
<evidence type="ECO:0000256" key="3">
    <source>
        <dbReference type="ARBA" id="ARBA00022692"/>
    </source>
</evidence>
<dbReference type="EMBL" id="BONZ01000043">
    <property type="protein sequence ID" value="GIH16546.1"/>
    <property type="molecule type" value="Genomic_DNA"/>
</dbReference>
<gene>
    <name evidence="8" type="ORF">Raf01_47180</name>
</gene>
<evidence type="ECO:0000256" key="1">
    <source>
        <dbReference type="ARBA" id="ARBA00004651"/>
    </source>
</evidence>
<name>A0A8J3QU59_9ACTN</name>
<evidence type="ECO:0000256" key="4">
    <source>
        <dbReference type="ARBA" id="ARBA00022989"/>
    </source>
</evidence>
<dbReference type="PANTHER" id="PTHR34697">
    <property type="entry name" value="PHOSPHATIDYLGLYCEROL LYSYLTRANSFERASE"/>
    <property type="match status" value="1"/>
</dbReference>
<comment type="caution">
    <text evidence="8">The sequence shown here is derived from an EMBL/GenBank/DDBJ whole genome shotgun (WGS) entry which is preliminary data.</text>
</comment>
<feature type="domain" description="Phosphatidylglycerol lysyltransferase C-terminal" evidence="7">
    <location>
        <begin position="224"/>
        <end position="506"/>
    </location>
</feature>
<dbReference type="GO" id="GO:0005886">
    <property type="term" value="C:plasma membrane"/>
    <property type="evidence" value="ECO:0007669"/>
    <property type="project" value="UniProtKB-SubCell"/>
</dbReference>
<evidence type="ECO:0000256" key="2">
    <source>
        <dbReference type="ARBA" id="ARBA00022475"/>
    </source>
</evidence>
<keyword evidence="2" id="KW-1003">Cell membrane</keyword>
<protein>
    <recommendedName>
        <fullName evidence="7">Phosphatidylglycerol lysyltransferase C-terminal domain-containing protein</fullName>
    </recommendedName>
</protein>
<organism evidence="8 9">
    <name type="scientific">Rugosimonospora africana</name>
    <dbReference type="NCBI Taxonomy" id="556532"/>
    <lineage>
        <taxon>Bacteria</taxon>
        <taxon>Bacillati</taxon>
        <taxon>Actinomycetota</taxon>
        <taxon>Actinomycetes</taxon>
        <taxon>Micromonosporales</taxon>
        <taxon>Micromonosporaceae</taxon>
        <taxon>Rugosimonospora</taxon>
    </lineage>
</organism>
<feature type="transmembrane region" description="Helical" evidence="6">
    <location>
        <begin position="183"/>
        <end position="204"/>
    </location>
</feature>
<feature type="transmembrane region" description="Helical" evidence="6">
    <location>
        <begin position="96"/>
        <end position="112"/>
    </location>
</feature>
<keyword evidence="5 6" id="KW-0472">Membrane</keyword>
<evidence type="ECO:0000259" key="7">
    <source>
        <dbReference type="Pfam" id="PF09924"/>
    </source>
</evidence>
<evidence type="ECO:0000256" key="5">
    <source>
        <dbReference type="ARBA" id="ARBA00023136"/>
    </source>
</evidence>
<dbReference type="InterPro" id="IPR051211">
    <property type="entry name" value="PG_lysyltransferase"/>
</dbReference>
<reference evidence="8" key="1">
    <citation type="submission" date="2021-01" db="EMBL/GenBank/DDBJ databases">
        <title>Whole genome shotgun sequence of Rugosimonospora africana NBRC 104875.</title>
        <authorList>
            <person name="Komaki H."/>
            <person name="Tamura T."/>
        </authorList>
    </citation>
    <scope>NUCLEOTIDE SEQUENCE</scope>
    <source>
        <strain evidence="8">NBRC 104875</strain>
    </source>
</reference>
<evidence type="ECO:0000313" key="9">
    <source>
        <dbReference type="Proteomes" id="UP000642748"/>
    </source>
</evidence>
<keyword evidence="9" id="KW-1185">Reference proteome</keyword>
<feature type="transmembrane region" description="Helical" evidence="6">
    <location>
        <begin position="124"/>
        <end position="144"/>
    </location>
</feature>
<dbReference type="Pfam" id="PF09924">
    <property type="entry name" value="LPG_synthase_C"/>
    <property type="match status" value="1"/>
</dbReference>
<dbReference type="GO" id="GO:0055091">
    <property type="term" value="P:phospholipid homeostasis"/>
    <property type="evidence" value="ECO:0007669"/>
    <property type="project" value="TreeGrafter"/>
</dbReference>
<proteinExistence type="predicted"/>
<evidence type="ECO:0000313" key="8">
    <source>
        <dbReference type="EMBL" id="GIH16546.1"/>
    </source>
</evidence>
<dbReference type="AlphaFoldDB" id="A0A8J3QU59"/>